<proteinExistence type="predicted"/>
<dbReference type="RefSeq" id="WP_181838308.1">
    <property type="nucleotide sequence ID" value="NZ_JACERK010000011.1"/>
</dbReference>
<name>A0ABR5ZHU6_9GAMM</name>
<comment type="caution">
    <text evidence="2">The sequence shown here is derived from an EMBL/GenBank/DDBJ whole genome shotgun (WGS) entry which is preliminary data.</text>
</comment>
<keyword evidence="3" id="KW-1185">Reference proteome</keyword>
<gene>
    <name evidence="2" type="ORF">H2Y56_18865</name>
</gene>
<reference evidence="2 3" key="1">
    <citation type="submission" date="2020-07" db="EMBL/GenBank/DDBJ databases">
        <title>Characterization of Pectobacterium aroidearum strains causing soft rot on Amorphophallus konjac.</title>
        <authorList>
            <person name="Xie H."/>
        </authorList>
    </citation>
    <scope>NUCLEOTIDE SEQUENCE [LARGE SCALE GENOMIC DNA]</scope>
    <source>
        <strain evidence="2 3">MY10</strain>
    </source>
</reference>
<dbReference type="Proteomes" id="UP000530038">
    <property type="component" value="Unassembled WGS sequence"/>
</dbReference>
<feature type="region of interest" description="Disordered" evidence="1">
    <location>
        <begin position="63"/>
        <end position="100"/>
    </location>
</feature>
<sequence length="100" mass="10804">MWSSSKPFTVAAIAPGRYRGCGRNPLACIHTQREPSFSPLGAATNTVIPEGFPDVWPLKQGIRKPFKEGGSTGEEGTRLVRSVDELPSASLPEHSEVRTV</sequence>
<feature type="compositionally biased region" description="Basic and acidic residues" evidence="1">
    <location>
        <begin position="75"/>
        <end position="84"/>
    </location>
</feature>
<protein>
    <submittedName>
        <fullName evidence="2">Uncharacterized protein</fullName>
    </submittedName>
</protein>
<evidence type="ECO:0000313" key="3">
    <source>
        <dbReference type="Proteomes" id="UP000530038"/>
    </source>
</evidence>
<dbReference type="EMBL" id="JACERK010000011">
    <property type="protein sequence ID" value="MBA5234156.1"/>
    <property type="molecule type" value="Genomic_DNA"/>
</dbReference>
<evidence type="ECO:0000313" key="2">
    <source>
        <dbReference type="EMBL" id="MBA5234156.1"/>
    </source>
</evidence>
<evidence type="ECO:0000256" key="1">
    <source>
        <dbReference type="SAM" id="MobiDB-lite"/>
    </source>
</evidence>
<organism evidence="2 3">
    <name type="scientific">Pectobacterium aroidearum</name>
    <dbReference type="NCBI Taxonomy" id="1201031"/>
    <lineage>
        <taxon>Bacteria</taxon>
        <taxon>Pseudomonadati</taxon>
        <taxon>Pseudomonadota</taxon>
        <taxon>Gammaproteobacteria</taxon>
        <taxon>Enterobacterales</taxon>
        <taxon>Pectobacteriaceae</taxon>
        <taxon>Pectobacterium</taxon>
    </lineage>
</organism>
<accession>A0ABR5ZHU6</accession>